<keyword evidence="1" id="KW-0238">DNA-binding</keyword>
<dbReference type="SUPFAM" id="SSF47413">
    <property type="entry name" value="lambda repressor-like DNA-binding domains"/>
    <property type="match status" value="1"/>
</dbReference>
<dbReference type="Pfam" id="PF13424">
    <property type="entry name" value="TPR_12"/>
    <property type="match status" value="1"/>
</dbReference>
<evidence type="ECO:0000256" key="2">
    <source>
        <dbReference type="PROSITE-ProRule" id="PRU00339"/>
    </source>
</evidence>
<dbReference type="Gene3D" id="1.25.40.10">
    <property type="entry name" value="Tetratricopeptide repeat domain"/>
    <property type="match status" value="2"/>
</dbReference>
<dbReference type="Proteomes" id="UP000322976">
    <property type="component" value="Unassembled WGS sequence"/>
</dbReference>
<dbReference type="Pfam" id="PF13181">
    <property type="entry name" value="TPR_8"/>
    <property type="match status" value="1"/>
</dbReference>
<dbReference type="SUPFAM" id="SSF48452">
    <property type="entry name" value="TPR-like"/>
    <property type="match status" value="2"/>
</dbReference>
<dbReference type="InterPro" id="IPR001387">
    <property type="entry name" value="Cro/C1-type_HTH"/>
</dbReference>
<dbReference type="RefSeq" id="WP_149545692.1">
    <property type="nucleotide sequence ID" value="NZ_VTPS01000014.1"/>
</dbReference>
<dbReference type="GO" id="GO:0003700">
    <property type="term" value="F:DNA-binding transcription factor activity"/>
    <property type="evidence" value="ECO:0007669"/>
    <property type="project" value="TreeGrafter"/>
</dbReference>
<dbReference type="Pfam" id="PF01381">
    <property type="entry name" value="HTH_3"/>
    <property type="match status" value="1"/>
</dbReference>
<accession>A0A5D8QAG3</accession>
<keyword evidence="2" id="KW-0802">TPR repeat</keyword>
<dbReference type="AlphaFoldDB" id="A0A5D8QAG3"/>
<dbReference type="PANTHER" id="PTHR46797">
    <property type="entry name" value="HTH-TYPE TRANSCRIPTIONAL REGULATOR"/>
    <property type="match status" value="1"/>
</dbReference>
<comment type="caution">
    <text evidence="4">The sequence shown here is derived from an EMBL/GenBank/DDBJ whole genome shotgun (WGS) entry which is preliminary data.</text>
</comment>
<dbReference type="EMBL" id="VTPS01000014">
    <property type="protein sequence ID" value="TZE81377.1"/>
    <property type="molecule type" value="Genomic_DNA"/>
</dbReference>
<reference evidence="4 5" key="1">
    <citation type="submission" date="2019-08" db="EMBL/GenBank/DDBJ databases">
        <title>Calorimonas adulescens gen. nov., sp. nov., an anaerobic thermophilic bacterium from Sakhalin hot spring.</title>
        <authorList>
            <person name="Khomyakova M.A."/>
            <person name="Merkel A.Y."/>
            <person name="Novikov A."/>
            <person name="Bonch-Osmolovskaya E.A."/>
            <person name="Slobodkin A.I."/>
        </authorList>
    </citation>
    <scope>NUCLEOTIDE SEQUENCE [LARGE SCALE GENOMIC DNA]</scope>
    <source>
        <strain evidence="4 5">A05MB</strain>
    </source>
</reference>
<name>A0A5D8QAG3_9THEO</name>
<dbReference type="CDD" id="cd00093">
    <property type="entry name" value="HTH_XRE"/>
    <property type="match status" value="1"/>
</dbReference>
<dbReference type="GO" id="GO:0003677">
    <property type="term" value="F:DNA binding"/>
    <property type="evidence" value="ECO:0007669"/>
    <property type="project" value="UniProtKB-KW"/>
</dbReference>
<dbReference type="PANTHER" id="PTHR46797:SF1">
    <property type="entry name" value="METHYLPHOSPHONATE SYNTHASE"/>
    <property type="match status" value="1"/>
</dbReference>
<evidence type="ECO:0000313" key="5">
    <source>
        <dbReference type="Proteomes" id="UP000322976"/>
    </source>
</evidence>
<dbReference type="PROSITE" id="PS50005">
    <property type="entry name" value="TPR"/>
    <property type="match status" value="1"/>
</dbReference>
<dbReference type="InterPro" id="IPR011990">
    <property type="entry name" value="TPR-like_helical_dom_sf"/>
</dbReference>
<dbReference type="GO" id="GO:0005829">
    <property type="term" value="C:cytosol"/>
    <property type="evidence" value="ECO:0007669"/>
    <property type="project" value="TreeGrafter"/>
</dbReference>
<feature type="repeat" description="TPR" evidence="2">
    <location>
        <begin position="277"/>
        <end position="310"/>
    </location>
</feature>
<sequence length="373" mass="43246">MTINKKILGERVKRIREENGLTQKDISEGLSSGYISKLEKGEVNPSIEKLEIIAQRLNITLSQLFNFETGPSHCEGNNLLDLFVSTLISYISSDYNLAEKYIESLIEEATSYAQSYTTDFIYLLAGVILFNLKKYDKAIERLNHVVGSNDSMVQKIKIFYLAKSYWYAGNLGKASLLFKKLINDPYSFENEFFMITPNALFDFASSLLAVKNYYAAKFYALKYVEICNQINYSYRKIDAFDLIGLADMYTGSHLEAINYFHKFLRGCLIFEDRGGLALVYNHLAETYYLMGDMDRALKYYRRSYEFYKKLNNNTFMAYNLNSIARIYLKLNRPNEALGYAKTALEVLNHQDCQEEEKIKMLIREIETADKRSR</sequence>
<dbReference type="PROSITE" id="PS50943">
    <property type="entry name" value="HTH_CROC1"/>
    <property type="match status" value="1"/>
</dbReference>
<protein>
    <submittedName>
        <fullName evidence="4">Helix-turn-helix transcriptional regulator</fullName>
    </submittedName>
</protein>
<keyword evidence="5" id="KW-1185">Reference proteome</keyword>
<gene>
    <name evidence="4" type="ORF">FWJ32_09350</name>
</gene>
<evidence type="ECO:0000256" key="1">
    <source>
        <dbReference type="ARBA" id="ARBA00023125"/>
    </source>
</evidence>
<feature type="domain" description="HTH cro/C1-type" evidence="3">
    <location>
        <begin position="12"/>
        <end position="64"/>
    </location>
</feature>
<proteinExistence type="predicted"/>
<dbReference type="SMART" id="SM00530">
    <property type="entry name" value="HTH_XRE"/>
    <property type="match status" value="1"/>
</dbReference>
<dbReference type="InterPro" id="IPR050807">
    <property type="entry name" value="TransReg_Diox_bact_type"/>
</dbReference>
<dbReference type="InterPro" id="IPR010982">
    <property type="entry name" value="Lambda_DNA-bd_dom_sf"/>
</dbReference>
<dbReference type="SMART" id="SM00028">
    <property type="entry name" value="TPR"/>
    <property type="match status" value="3"/>
</dbReference>
<evidence type="ECO:0000259" key="3">
    <source>
        <dbReference type="PROSITE" id="PS50943"/>
    </source>
</evidence>
<evidence type="ECO:0000313" key="4">
    <source>
        <dbReference type="EMBL" id="TZE81377.1"/>
    </source>
</evidence>
<organism evidence="4 5">
    <name type="scientific">Calorimonas adulescens</name>
    <dbReference type="NCBI Taxonomy" id="2606906"/>
    <lineage>
        <taxon>Bacteria</taxon>
        <taxon>Bacillati</taxon>
        <taxon>Bacillota</taxon>
        <taxon>Clostridia</taxon>
        <taxon>Thermoanaerobacterales</taxon>
        <taxon>Thermoanaerobacteraceae</taxon>
        <taxon>Calorimonas</taxon>
    </lineage>
</organism>
<dbReference type="Gene3D" id="1.10.260.40">
    <property type="entry name" value="lambda repressor-like DNA-binding domains"/>
    <property type="match status" value="1"/>
</dbReference>
<dbReference type="InterPro" id="IPR019734">
    <property type="entry name" value="TPR_rpt"/>
</dbReference>